<dbReference type="Proteomes" id="UP000318478">
    <property type="component" value="Unassembled WGS sequence"/>
</dbReference>
<dbReference type="RefSeq" id="WP_146590289.1">
    <property type="nucleotide sequence ID" value="NZ_SJPO01000011.1"/>
</dbReference>
<evidence type="ECO:0000313" key="2">
    <source>
        <dbReference type="Proteomes" id="UP000318478"/>
    </source>
</evidence>
<proteinExistence type="predicted"/>
<organism evidence="1 2">
    <name type="scientific">Posidoniimonas polymericola</name>
    <dbReference type="NCBI Taxonomy" id="2528002"/>
    <lineage>
        <taxon>Bacteria</taxon>
        <taxon>Pseudomonadati</taxon>
        <taxon>Planctomycetota</taxon>
        <taxon>Planctomycetia</taxon>
        <taxon>Pirellulales</taxon>
        <taxon>Lacipirellulaceae</taxon>
        <taxon>Posidoniimonas</taxon>
    </lineage>
</organism>
<dbReference type="AlphaFoldDB" id="A0A5C5YAK7"/>
<dbReference type="Gene3D" id="3.40.50.150">
    <property type="entry name" value="Vaccinia Virus protein VP39"/>
    <property type="match status" value="1"/>
</dbReference>
<gene>
    <name evidence="1" type="ORF">Pla123a_40350</name>
</gene>
<comment type="caution">
    <text evidence="1">The sequence shown here is derived from an EMBL/GenBank/DDBJ whole genome shotgun (WGS) entry which is preliminary data.</text>
</comment>
<dbReference type="SUPFAM" id="SSF53335">
    <property type="entry name" value="S-adenosyl-L-methionine-dependent methyltransferases"/>
    <property type="match status" value="1"/>
</dbReference>
<dbReference type="EMBL" id="SJPO01000011">
    <property type="protein sequence ID" value="TWT72736.1"/>
    <property type="molecule type" value="Genomic_DNA"/>
</dbReference>
<dbReference type="InterPro" id="IPR029063">
    <property type="entry name" value="SAM-dependent_MTases_sf"/>
</dbReference>
<protein>
    <recommendedName>
        <fullName evidence="3">Methyltransferase FkbM domain-containing protein</fullName>
    </recommendedName>
</protein>
<reference evidence="1 2" key="1">
    <citation type="submission" date="2019-02" db="EMBL/GenBank/DDBJ databases">
        <title>Deep-cultivation of Planctomycetes and their phenomic and genomic characterization uncovers novel biology.</title>
        <authorList>
            <person name="Wiegand S."/>
            <person name="Jogler M."/>
            <person name="Boedeker C."/>
            <person name="Pinto D."/>
            <person name="Vollmers J."/>
            <person name="Rivas-Marin E."/>
            <person name="Kohn T."/>
            <person name="Peeters S.H."/>
            <person name="Heuer A."/>
            <person name="Rast P."/>
            <person name="Oberbeckmann S."/>
            <person name="Bunk B."/>
            <person name="Jeske O."/>
            <person name="Meyerdierks A."/>
            <person name="Storesund J.E."/>
            <person name="Kallscheuer N."/>
            <person name="Luecker S."/>
            <person name="Lage O.M."/>
            <person name="Pohl T."/>
            <person name="Merkel B.J."/>
            <person name="Hornburger P."/>
            <person name="Mueller R.-W."/>
            <person name="Bruemmer F."/>
            <person name="Labrenz M."/>
            <person name="Spormann A.M."/>
            <person name="Op Den Camp H."/>
            <person name="Overmann J."/>
            <person name="Amann R."/>
            <person name="Jetten M.S.M."/>
            <person name="Mascher T."/>
            <person name="Medema M.H."/>
            <person name="Devos D.P."/>
            <person name="Kaster A.-K."/>
            <person name="Ovreas L."/>
            <person name="Rohde M."/>
            <person name="Galperin M.Y."/>
            <person name="Jogler C."/>
        </authorList>
    </citation>
    <scope>NUCLEOTIDE SEQUENCE [LARGE SCALE GENOMIC DNA]</scope>
    <source>
        <strain evidence="1 2">Pla123a</strain>
    </source>
</reference>
<accession>A0A5C5YAK7</accession>
<dbReference type="OrthoDB" id="7343073at2"/>
<sequence length="253" mass="28688">MRLSKLLTDRLSPRAMMRRWAIARTGRTVQAGPFRGMQYIDQAFGSAYLPKVLGTYERELYPALEQVFDGDYDTLIDIGVAEGYFAVGMASRTRARVVGYECDASASAMALELAKLNNVGDRLEMRGECTPAELDTLIASSRRPFLLCDVDGYETTLLDPKQVASLARCAMLVELHEFARPGVTAEFLRRFEPTHEIEVLWQTPRTAADFPYEGFWTRVLPSRYRRHMVDELRPFEQAWMWMTPRAAQASAAA</sequence>
<evidence type="ECO:0000313" key="1">
    <source>
        <dbReference type="EMBL" id="TWT72736.1"/>
    </source>
</evidence>
<evidence type="ECO:0008006" key="3">
    <source>
        <dbReference type="Google" id="ProtNLM"/>
    </source>
</evidence>
<keyword evidence="2" id="KW-1185">Reference proteome</keyword>
<name>A0A5C5YAK7_9BACT</name>